<dbReference type="RefSeq" id="XP_046010624.1">
    <property type="nucleotide sequence ID" value="XM_046148417.1"/>
</dbReference>
<gene>
    <name evidence="2" type="ORF">B0I36DRAFT_144005</name>
</gene>
<dbReference type="GeneID" id="70177963"/>
<organism evidence="2 3">
    <name type="scientific">Microdochium trichocladiopsis</name>
    <dbReference type="NCBI Taxonomy" id="1682393"/>
    <lineage>
        <taxon>Eukaryota</taxon>
        <taxon>Fungi</taxon>
        <taxon>Dikarya</taxon>
        <taxon>Ascomycota</taxon>
        <taxon>Pezizomycotina</taxon>
        <taxon>Sordariomycetes</taxon>
        <taxon>Xylariomycetidae</taxon>
        <taxon>Xylariales</taxon>
        <taxon>Microdochiaceae</taxon>
        <taxon>Microdochium</taxon>
    </lineage>
</organism>
<comment type="caution">
    <text evidence="2">The sequence shown here is derived from an EMBL/GenBank/DDBJ whole genome shotgun (WGS) entry which is preliminary data.</text>
</comment>
<proteinExistence type="predicted"/>
<evidence type="ECO:0000313" key="3">
    <source>
        <dbReference type="Proteomes" id="UP000756346"/>
    </source>
</evidence>
<feature type="signal peptide" evidence="1">
    <location>
        <begin position="1"/>
        <end position="25"/>
    </location>
</feature>
<feature type="chain" id="PRO_5040141055" description="Secreted protein" evidence="1">
    <location>
        <begin position="26"/>
        <end position="102"/>
    </location>
</feature>
<sequence length="102" mass="11293">MSLRSCPSRILSSILCTAGVPVLMAKACCYWHHATCSCLSFARCPYHDVRCIIKDQCAPRQSKVCITIDVGLGGCCSCTCASHDPWARKNNQERLDFHKSAR</sequence>
<dbReference type="Proteomes" id="UP000756346">
    <property type="component" value="Unassembled WGS sequence"/>
</dbReference>
<dbReference type="EMBL" id="JAGTJQ010000007">
    <property type="protein sequence ID" value="KAH7027825.1"/>
    <property type="molecule type" value="Genomic_DNA"/>
</dbReference>
<accession>A0A9P8Y270</accession>
<evidence type="ECO:0008006" key="4">
    <source>
        <dbReference type="Google" id="ProtNLM"/>
    </source>
</evidence>
<keyword evidence="1" id="KW-0732">Signal</keyword>
<evidence type="ECO:0000313" key="2">
    <source>
        <dbReference type="EMBL" id="KAH7027825.1"/>
    </source>
</evidence>
<reference evidence="2" key="1">
    <citation type="journal article" date="2021" name="Nat. Commun.">
        <title>Genetic determinants of endophytism in the Arabidopsis root mycobiome.</title>
        <authorList>
            <person name="Mesny F."/>
            <person name="Miyauchi S."/>
            <person name="Thiergart T."/>
            <person name="Pickel B."/>
            <person name="Atanasova L."/>
            <person name="Karlsson M."/>
            <person name="Huettel B."/>
            <person name="Barry K.W."/>
            <person name="Haridas S."/>
            <person name="Chen C."/>
            <person name="Bauer D."/>
            <person name="Andreopoulos W."/>
            <person name="Pangilinan J."/>
            <person name="LaButti K."/>
            <person name="Riley R."/>
            <person name="Lipzen A."/>
            <person name="Clum A."/>
            <person name="Drula E."/>
            <person name="Henrissat B."/>
            <person name="Kohler A."/>
            <person name="Grigoriev I.V."/>
            <person name="Martin F.M."/>
            <person name="Hacquard S."/>
        </authorList>
    </citation>
    <scope>NUCLEOTIDE SEQUENCE</scope>
    <source>
        <strain evidence="2">MPI-CAGE-CH-0230</strain>
    </source>
</reference>
<name>A0A9P8Y270_9PEZI</name>
<keyword evidence="3" id="KW-1185">Reference proteome</keyword>
<protein>
    <recommendedName>
        <fullName evidence="4">Secreted protein</fullName>
    </recommendedName>
</protein>
<evidence type="ECO:0000256" key="1">
    <source>
        <dbReference type="SAM" id="SignalP"/>
    </source>
</evidence>
<dbReference type="AlphaFoldDB" id="A0A9P8Y270"/>